<keyword evidence="7" id="KW-0539">Nucleus</keyword>
<dbReference type="SMART" id="SM00249">
    <property type="entry name" value="PHD"/>
    <property type="match status" value="1"/>
</dbReference>
<feature type="region of interest" description="Disordered" evidence="10">
    <location>
        <begin position="1"/>
        <end position="141"/>
    </location>
</feature>
<evidence type="ECO:0000256" key="5">
    <source>
        <dbReference type="ARBA" id="ARBA00023054"/>
    </source>
</evidence>
<evidence type="ECO:0000256" key="1">
    <source>
        <dbReference type="ARBA" id="ARBA00004123"/>
    </source>
</evidence>
<organism evidence="13 14">
    <name type="scientific">Triparma laevis f. longispina</name>
    <dbReference type="NCBI Taxonomy" id="1714387"/>
    <lineage>
        <taxon>Eukaryota</taxon>
        <taxon>Sar</taxon>
        <taxon>Stramenopiles</taxon>
        <taxon>Ochrophyta</taxon>
        <taxon>Bolidophyceae</taxon>
        <taxon>Parmales</taxon>
        <taxon>Triparmaceae</taxon>
        <taxon>Triparma</taxon>
    </lineage>
</organism>
<dbReference type="PANTHER" id="PTHR45915:SF2">
    <property type="entry name" value="TOUTATIS, ISOFORM E"/>
    <property type="match status" value="1"/>
</dbReference>
<dbReference type="InterPro" id="IPR013083">
    <property type="entry name" value="Znf_RING/FYVE/PHD"/>
</dbReference>
<evidence type="ECO:0000256" key="7">
    <source>
        <dbReference type="ARBA" id="ARBA00023242"/>
    </source>
</evidence>
<dbReference type="OrthoDB" id="47309at2759"/>
<dbReference type="PROSITE" id="PS01359">
    <property type="entry name" value="ZF_PHD_1"/>
    <property type="match status" value="1"/>
</dbReference>
<feature type="domain" description="Bromo" evidence="11">
    <location>
        <begin position="789"/>
        <end position="840"/>
    </location>
</feature>
<evidence type="ECO:0000256" key="6">
    <source>
        <dbReference type="ARBA" id="ARBA00023117"/>
    </source>
</evidence>
<accession>A0A9W6ZW34</accession>
<comment type="caution">
    <text evidence="13">The sequence shown here is derived from an EMBL/GenBank/DDBJ whole genome shotgun (WGS) entry which is preliminary data.</text>
</comment>
<feature type="compositionally biased region" description="Gly residues" evidence="10">
    <location>
        <begin position="643"/>
        <end position="662"/>
    </location>
</feature>
<sequence>MTSKGPFLDPGHDQSSKTPAPTIDIPANPSSTPSDQKQDPEPQTKRLMSPTMYVDDDVQSHVVIEEDDLFGITSPPAVPLPVAEPDNDNENDDDDDTYDPDANQTTKQKEEIGMAVQASSLKLKKSKQKDADWQNKMSSNNAVDDFGLRLAQMMNANSGPVAYEQGGASAPPKPREYYEDDYETQERPRKSPKLDSSMSAPANLGRASPVSKKRQPTPALPHNPPPPQPSNPSSSNPPGPLLPYLTHSDPFRYANTPLQTLSSKILPPPLESMRYYRNTSFQGFLNAMRAHPCMQTPTTMATLPPATNIKFSPSVTFTISGVSISVKPTFEIHENMQPFEHWCGKVAEAYGLTEEEQGRMLGSILSAYENAKGERWDTGRIGPPPTLEDVNTNSNFFRTFKDESNTIKNTIKFQSRYGATANDAKAYNADSVHNSVDSPAQDVTYQSSQKCEPCLTDLTESISSVQSFFSSITPKHRMTFEKKLICHLCHKVVDGVCLKFGPDCSHAYCKNHVLSRFARSVDSLQKAGDSLRLQCPVCAGACECKSCEKKLLAKAKKYEEFKRKGQIKKFEEIEKGIILKTAKNRSPTPSKKSKGVARVAKAAEAGGGGGKRGKSEGKIYKVEMYDSDTETIKVVEKGRGSTRLGGGGTRRASSRGGGGGCKGEGEDVNGKLLVEKNVKPTKTTEDPGAELVIEDGNVDYCLVCKQGGGLLCCDICPRAYHTTCIGVNEDELPPGDWMCHKCKSDIQPCAQIPNVQSGQLLKILKGIVKSLIEFDFGYAFKEAVSGKAYERVIEEPMCYDWINDKIENDEYGDVLPELLRDLHLVFENCYRFNSEGSAIFRMAEVHERRCKSLLAQLDIHQDVHKQVNAWVKKQKQERLEYLDLCKYAKTVPFPSYNINTWKNMCITEGRVTLTVECRRFTQGEKMINGVYLADFKTGWVVDTFPTFKMATTACNIRDSENGKVDFKLLLDEGIVCKVNDMRVFWGRLNTVKKGNRDVGMITVK</sequence>
<dbReference type="InterPro" id="IPR019787">
    <property type="entry name" value="Znf_PHD-finger"/>
</dbReference>
<keyword evidence="4" id="KW-0862">Zinc</keyword>
<dbReference type="PROSITE" id="PS50014">
    <property type="entry name" value="BROMODOMAIN_2"/>
    <property type="match status" value="1"/>
</dbReference>
<dbReference type="InterPro" id="IPR036427">
    <property type="entry name" value="Bromodomain-like_sf"/>
</dbReference>
<evidence type="ECO:0000259" key="11">
    <source>
        <dbReference type="PROSITE" id="PS50014"/>
    </source>
</evidence>
<name>A0A9W6ZW34_9STRA</name>
<feature type="compositionally biased region" description="Pro residues" evidence="10">
    <location>
        <begin position="218"/>
        <end position="241"/>
    </location>
</feature>
<feature type="region of interest" description="Disordered" evidence="10">
    <location>
        <begin position="159"/>
        <end position="248"/>
    </location>
</feature>
<feature type="region of interest" description="Disordered" evidence="10">
    <location>
        <begin position="639"/>
        <end position="664"/>
    </location>
</feature>
<keyword evidence="6 8" id="KW-0103">Bromodomain</keyword>
<gene>
    <name evidence="13" type="ORF">TrLO_g7283</name>
</gene>
<keyword evidence="2" id="KW-0479">Metal-binding</keyword>
<dbReference type="GO" id="GO:0008270">
    <property type="term" value="F:zinc ion binding"/>
    <property type="evidence" value="ECO:0007669"/>
    <property type="project" value="UniProtKB-KW"/>
</dbReference>
<dbReference type="InterPro" id="IPR001965">
    <property type="entry name" value="Znf_PHD"/>
</dbReference>
<evidence type="ECO:0000256" key="2">
    <source>
        <dbReference type="ARBA" id="ARBA00022723"/>
    </source>
</evidence>
<evidence type="ECO:0000313" key="14">
    <source>
        <dbReference type="Proteomes" id="UP001165122"/>
    </source>
</evidence>
<dbReference type="PROSITE" id="PS50016">
    <property type="entry name" value="ZF_PHD_2"/>
    <property type="match status" value="1"/>
</dbReference>
<evidence type="ECO:0000256" key="9">
    <source>
        <dbReference type="PROSITE-ProRule" id="PRU00146"/>
    </source>
</evidence>
<dbReference type="GO" id="GO:0005634">
    <property type="term" value="C:nucleus"/>
    <property type="evidence" value="ECO:0007669"/>
    <property type="project" value="UniProtKB-SubCell"/>
</dbReference>
<evidence type="ECO:0000256" key="4">
    <source>
        <dbReference type="ARBA" id="ARBA00022833"/>
    </source>
</evidence>
<dbReference type="CDD" id="cd04369">
    <property type="entry name" value="Bromodomain"/>
    <property type="match status" value="1"/>
</dbReference>
<protein>
    <submittedName>
        <fullName evidence="13">Uncharacterized protein</fullName>
    </submittedName>
</protein>
<feature type="compositionally biased region" description="Acidic residues" evidence="10">
    <location>
        <begin position="85"/>
        <end position="99"/>
    </location>
</feature>
<proteinExistence type="predicted"/>
<evidence type="ECO:0000313" key="13">
    <source>
        <dbReference type="EMBL" id="GMH57975.1"/>
    </source>
</evidence>
<dbReference type="EMBL" id="BRXW01000474">
    <property type="protein sequence ID" value="GMH57975.1"/>
    <property type="molecule type" value="Genomic_DNA"/>
</dbReference>
<evidence type="ECO:0000256" key="3">
    <source>
        <dbReference type="ARBA" id="ARBA00022771"/>
    </source>
</evidence>
<dbReference type="SMART" id="SM00297">
    <property type="entry name" value="BROMO"/>
    <property type="match status" value="1"/>
</dbReference>
<feature type="compositionally biased region" description="Basic and acidic residues" evidence="10">
    <location>
        <begin position="184"/>
        <end position="193"/>
    </location>
</feature>
<evidence type="ECO:0000259" key="12">
    <source>
        <dbReference type="PROSITE" id="PS50016"/>
    </source>
</evidence>
<feature type="domain" description="PHD-type" evidence="12">
    <location>
        <begin position="698"/>
        <end position="745"/>
    </location>
</feature>
<evidence type="ECO:0000256" key="10">
    <source>
        <dbReference type="SAM" id="MobiDB-lite"/>
    </source>
</evidence>
<feature type="region of interest" description="Disordered" evidence="10">
    <location>
        <begin position="584"/>
        <end position="614"/>
    </location>
</feature>
<evidence type="ECO:0000256" key="8">
    <source>
        <dbReference type="PROSITE-ProRule" id="PRU00035"/>
    </source>
</evidence>
<keyword evidence="14" id="KW-1185">Reference proteome</keyword>
<dbReference type="AlphaFoldDB" id="A0A9W6ZW34"/>
<dbReference type="InterPro" id="IPR019786">
    <property type="entry name" value="Zinc_finger_PHD-type_CS"/>
</dbReference>
<dbReference type="PANTHER" id="PTHR45915">
    <property type="entry name" value="TRANSCRIPTION INTERMEDIARY FACTOR"/>
    <property type="match status" value="1"/>
</dbReference>
<keyword evidence="3 9" id="KW-0863">Zinc-finger</keyword>
<dbReference type="CDD" id="cd15532">
    <property type="entry name" value="PHD2_CHD_II"/>
    <property type="match status" value="1"/>
</dbReference>
<comment type="subcellular location">
    <subcellularLocation>
        <location evidence="1">Nucleus</location>
    </subcellularLocation>
</comment>
<dbReference type="Pfam" id="PF00439">
    <property type="entry name" value="Bromodomain"/>
    <property type="match status" value="1"/>
</dbReference>
<dbReference type="GO" id="GO:0000785">
    <property type="term" value="C:chromatin"/>
    <property type="evidence" value="ECO:0007669"/>
    <property type="project" value="TreeGrafter"/>
</dbReference>
<dbReference type="Gene3D" id="1.20.920.10">
    <property type="entry name" value="Bromodomain-like"/>
    <property type="match status" value="1"/>
</dbReference>
<dbReference type="SUPFAM" id="SSF57903">
    <property type="entry name" value="FYVE/PHD zinc finger"/>
    <property type="match status" value="1"/>
</dbReference>
<dbReference type="Pfam" id="PF00628">
    <property type="entry name" value="PHD"/>
    <property type="match status" value="1"/>
</dbReference>
<dbReference type="Gene3D" id="3.30.40.10">
    <property type="entry name" value="Zinc/RING finger domain, C3HC4 (zinc finger)"/>
    <property type="match status" value="1"/>
</dbReference>
<dbReference type="Proteomes" id="UP001165122">
    <property type="component" value="Unassembled WGS sequence"/>
</dbReference>
<dbReference type="InterPro" id="IPR001487">
    <property type="entry name" value="Bromodomain"/>
</dbReference>
<dbReference type="SUPFAM" id="SSF47370">
    <property type="entry name" value="Bromodomain"/>
    <property type="match status" value="1"/>
</dbReference>
<dbReference type="InterPro" id="IPR011011">
    <property type="entry name" value="Znf_FYVE_PHD"/>
</dbReference>
<reference evidence="14" key="1">
    <citation type="journal article" date="2023" name="Commun. Biol.">
        <title>Genome analysis of Parmales, the sister group of diatoms, reveals the evolutionary specialization of diatoms from phago-mixotrophs to photoautotrophs.</title>
        <authorList>
            <person name="Ban H."/>
            <person name="Sato S."/>
            <person name="Yoshikawa S."/>
            <person name="Yamada K."/>
            <person name="Nakamura Y."/>
            <person name="Ichinomiya M."/>
            <person name="Sato N."/>
            <person name="Blanc-Mathieu R."/>
            <person name="Endo H."/>
            <person name="Kuwata A."/>
            <person name="Ogata H."/>
        </authorList>
    </citation>
    <scope>NUCLEOTIDE SEQUENCE [LARGE SCALE GENOMIC DNA]</scope>
    <source>
        <strain evidence="14">NIES 3700</strain>
    </source>
</reference>
<keyword evidence="5" id="KW-0175">Coiled coil</keyword>